<accession>A0A834M3L8</accession>
<dbReference type="AlphaFoldDB" id="A0A834M3L8"/>
<protein>
    <submittedName>
        <fullName evidence="1">Uncharacterized protein</fullName>
    </submittedName>
</protein>
<proteinExistence type="predicted"/>
<evidence type="ECO:0000313" key="2">
    <source>
        <dbReference type="Proteomes" id="UP000625711"/>
    </source>
</evidence>
<gene>
    <name evidence="1" type="ORF">GWI33_020213</name>
</gene>
<evidence type="ECO:0000313" key="1">
    <source>
        <dbReference type="EMBL" id="KAF7266446.1"/>
    </source>
</evidence>
<comment type="caution">
    <text evidence="1">The sequence shown here is derived from an EMBL/GenBank/DDBJ whole genome shotgun (WGS) entry which is preliminary data.</text>
</comment>
<reference evidence="1" key="1">
    <citation type="submission" date="2020-08" db="EMBL/GenBank/DDBJ databases">
        <title>Genome sequencing and assembly of the red palm weevil Rhynchophorus ferrugineus.</title>
        <authorList>
            <person name="Dias G.B."/>
            <person name="Bergman C.M."/>
            <person name="Manee M."/>
        </authorList>
    </citation>
    <scope>NUCLEOTIDE SEQUENCE</scope>
    <source>
        <strain evidence="1">AA-2017</strain>
        <tissue evidence="1">Whole larva</tissue>
    </source>
</reference>
<sequence length="112" mass="12437">MLSTKSVSRFAEGRPGPITDGYEVDDSGLLIFYVRIIKVHNGPILKTIEAFKLSIAATPFNWIIGDRSRFKLEANEAIVCFRSGFQSEKKIEKNSSVAPRLPGFLSLDCNSN</sequence>
<dbReference type="EMBL" id="JAACXV010014540">
    <property type="protein sequence ID" value="KAF7266446.1"/>
    <property type="molecule type" value="Genomic_DNA"/>
</dbReference>
<name>A0A834M3L8_RHYFE</name>
<organism evidence="1 2">
    <name type="scientific">Rhynchophorus ferrugineus</name>
    <name type="common">Red palm weevil</name>
    <name type="synonym">Curculio ferrugineus</name>
    <dbReference type="NCBI Taxonomy" id="354439"/>
    <lineage>
        <taxon>Eukaryota</taxon>
        <taxon>Metazoa</taxon>
        <taxon>Ecdysozoa</taxon>
        <taxon>Arthropoda</taxon>
        <taxon>Hexapoda</taxon>
        <taxon>Insecta</taxon>
        <taxon>Pterygota</taxon>
        <taxon>Neoptera</taxon>
        <taxon>Endopterygota</taxon>
        <taxon>Coleoptera</taxon>
        <taxon>Polyphaga</taxon>
        <taxon>Cucujiformia</taxon>
        <taxon>Curculionidae</taxon>
        <taxon>Dryophthorinae</taxon>
        <taxon>Rhynchophorus</taxon>
    </lineage>
</organism>
<keyword evidence="2" id="KW-1185">Reference proteome</keyword>
<dbReference type="Proteomes" id="UP000625711">
    <property type="component" value="Unassembled WGS sequence"/>
</dbReference>